<dbReference type="CDD" id="cd06445">
    <property type="entry name" value="ATase"/>
    <property type="match status" value="1"/>
</dbReference>
<comment type="caution">
    <text evidence="11">The sequence shown here is derived from an EMBL/GenBank/DDBJ whole genome shotgun (WGS) entry which is preliminary data.</text>
</comment>
<evidence type="ECO:0000256" key="6">
    <source>
        <dbReference type="ARBA" id="ARBA00022763"/>
    </source>
</evidence>
<dbReference type="FunFam" id="1.10.10.10:FF:000214">
    <property type="entry name" value="Methylated-DNA--protein-cysteine methyltransferase"/>
    <property type="match status" value="1"/>
</dbReference>
<dbReference type="InterPro" id="IPR036388">
    <property type="entry name" value="WH-like_DNA-bd_sf"/>
</dbReference>
<feature type="domain" description="Methylguanine DNA methyltransferase ribonuclease-like" evidence="10">
    <location>
        <begin position="12"/>
        <end position="60"/>
    </location>
</feature>
<accession>A0A9X1BMP7</accession>
<dbReference type="InterPro" id="IPR001497">
    <property type="entry name" value="MethylDNA_cys_MeTrfase_AS"/>
</dbReference>
<evidence type="ECO:0000256" key="3">
    <source>
        <dbReference type="ARBA" id="ARBA00011918"/>
    </source>
</evidence>
<evidence type="ECO:0000259" key="9">
    <source>
        <dbReference type="Pfam" id="PF01035"/>
    </source>
</evidence>
<gene>
    <name evidence="11" type="ORF">JI742_01010</name>
</gene>
<dbReference type="InterPro" id="IPR036631">
    <property type="entry name" value="MGMT_N_sf"/>
</dbReference>
<comment type="catalytic activity">
    <reaction evidence="1">
        <text>a 4-O-methyl-thymidine in DNA + L-cysteinyl-[protein] = a thymidine in DNA + S-methyl-L-cysteinyl-[protein]</text>
        <dbReference type="Rhea" id="RHEA:53428"/>
        <dbReference type="Rhea" id="RHEA-COMP:10131"/>
        <dbReference type="Rhea" id="RHEA-COMP:10132"/>
        <dbReference type="Rhea" id="RHEA-COMP:13555"/>
        <dbReference type="Rhea" id="RHEA-COMP:13556"/>
        <dbReference type="ChEBI" id="CHEBI:29950"/>
        <dbReference type="ChEBI" id="CHEBI:82612"/>
        <dbReference type="ChEBI" id="CHEBI:137386"/>
        <dbReference type="ChEBI" id="CHEBI:137387"/>
        <dbReference type="EC" id="2.1.1.63"/>
    </reaction>
</comment>
<dbReference type="Pfam" id="PF02870">
    <property type="entry name" value="Methyltransf_1N"/>
    <property type="match status" value="1"/>
</dbReference>
<organism evidence="11 12">
    <name type="scientific">Aquariibacter lacus</name>
    <dbReference type="NCBI Taxonomy" id="2801332"/>
    <lineage>
        <taxon>Bacteria</taxon>
        <taxon>Pseudomonadati</taxon>
        <taxon>Pseudomonadota</taxon>
        <taxon>Betaproteobacteria</taxon>
        <taxon>Burkholderiales</taxon>
        <taxon>Sphaerotilaceae</taxon>
        <taxon>Aquariibacter</taxon>
    </lineage>
</organism>
<dbReference type="InterPro" id="IPR014048">
    <property type="entry name" value="MethylDNA_cys_MeTrfase_DNA-bd"/>
</dbReference>
<dbReference type="InterPro" id="IPR008332">
    <property type="entry name" value="MethylG_MeTrfase_N"/>
</dbReference>
<evidence type="ECO:0000259" key="10">
    <source>
        <dbReference type="Pfam" id="PF02870"/>
    </source>
</evidence>
<evidence type="ECO:0000313" key="11">
    <source>
        <dbReference type="EMBL" id="MBL0718455.1"/>
    </source>
</evidence>
<feature type="domain" description="Methylated-DNA-[protein]-cysteine S-methyltransferase DNA binding" evidence="9">
    <location>
        <begin position="95"/>
        <end position="174"/>
    </location>
</feature>
<evidence type="ECO:0000256" key="1">
    <source>
        <dbReference type="ARBA" id="ARBA00001286"/>
    </source>
</evidence>
<evidence type="ECO:0000256" key="5">
    <source>
        <dbReference type="ARBA" id="ARBA00022679"/>
    </source>
</evidence>
<keyword evidence="12" id="KW-1185">Reference proteome</keyword>
<dbReference type="EC" id="2.1.1.63" evidence="3"/>
<keyword evidence="5 11" id="KW-0808">Transferase</keyword>
<dbReference type="PROSITE" id="PS00374">
    <property type="entry name" value="MGMT"/>
    <property type="match status" value="1"/>
</dbReference>
<dbReference type="Gene3D" id="3.30.160.70">
    <property type="entry name" value="Methylated DNA-protein cysteine methyltransferase domain"/>
    <property type="match status" value="1"/>
</dbReference>
<dbReference type="Pfam" id="PF01035">
    <property type="entry name" value="DNA_binding_1"/>
    <property type="match status" value="1"/>
</dbReference>
<dbReference type="PANTHER" id="PTHR10815">
    <property type="entry name" value="METHYLATED-DNA--PROTEIN-CYSTEINE METHYLTRANSFERASE"/>
    <property type="match status" value="1"/>
</dbReference>
<dbReference type="InterPro" id="IPR036217">
    <property type="entry name" value="MethylDNA_cys_MeTrfase_DNAb"/>
</dbReference>
<dbReference type="GO" id="GO:0006281">
    <property type="term" value="P:DNA repair"/>
    <property type="evidence" value="ECO:0007669"/>
    <property type="project" value="UniProtKB-KW"/>
</dbReference>
<evidence type="ECO:0000313" key="12">
    <source>
        <dbReference type="Proteomes" id="UP000643207"/>
    </source>
</evidence>
<dbReference type="GO" id="GO:0003908">
    <property type="term" value="F:methylated-DNA-[protein]-cysteine S-methyltransferase activity"/>
    <property type="evidence" value="ECO:0007669"/>
    <property type="project" value="UniProtKB-EC"/>
</dbReference>
<keyword evidence="7" id="KW-0234">DNA repair</keyword>
<dbReference type="Gene3D" id="1.10.10.10">
    <property type="entry name" value="Winged helix-like DNA-binding domain superfamily/Winged helix DNA-binding domain"/>
    <property type="match status" value="1"/>
</dbReference>
<dbReference type="GO" id="GO:0032259">
    <property type="term" value="P:methylation"/>
    <property type="evidence" value="ECO:0007669"/>
    <property type="project" value="UniProtKB-KW"/>
</dbReference>
<comment type="catalytic activity">
    <reaction evidence="8">
        <text>a 6-O-methyl-2'-deoxyguanosine in DNA + L-cysteinyl-[protein] = S-methyl-L-cysteinyl-[protein] + a 2'-deoxyguanosine in DNA</text>
        <dbReference type="Rhea" id="RHEA:24000"/>
        <dbReference type="Rhea" id="RHEA-COMP:10131"/>
        <dbReference type="Rhea" id="RHEA-COMP:10132"/>
        <dbReference type="Rhea" id="RHEA-COMP:11367"/>
        <dbReference type="Rhea" id="RHEA-COMP:11368"/>
        <dbReference type="ChEBI" id="CHEBI:29950"/>
        <dbReference type="ChEBI" id="CHEBI:82612"/>
        <dbReference type="ChEBI" id="CHEBI:85445"/>
        <dbReference type="ChEBI" id="CHEBI:85448"/>
        <dbReference type="EC" id="2.1.1.63"/>
    </reaction>
</comment>
<evidence type="ECO:0000256" key="8">
    <source>
        <dbReference type="ARBA" id="ARBA00049348"/>
    </source>
</evidence>
<evidence type="ECO:0000256" key="2">
    <source>
        <dbReference type="ARBA" id="ARBA00008711"/>
    </source>
</evidence>
<name>A0A9X1BMP7_9BURK</name>
<comment type="similarity">
    <text evidence="2">Belongs to the MGMT family.</text>
</comment>
<proteinExistence type="inferred from homology"/>
<dbReference type="PANTHER" id="PTHR10815:SF14">
    <property type="entry name" value="BIFUNCTIONAL TRANSCRIPTIONAL ACTIVATOR_DNA REPAIR ENZYME ADA"/>
    <property type="match status" value="1"/>
</dbReference>
<dbReference type="EMBL" id="JAERRA010000001">
    <property type="protein sequence ID" value="MBL0718455.1"/>
    <property type="molecule type" value="Genomic_DNA"/>
</dbReference>
<sequence>MNTQPVEPAPPLHYALARCSLGALLVARSPLGLCALALGDQPEALREALLRHRPQARPLAPSPEVARFLDRVQACIEAPAQPWPDELPLDLCGTPFQQAVWTQLRAIPPGQTLSYTALASRLGRPRAVRAVAAACAANPVAVAVPCHRVLRQDGRLAGYRWGLARKQALLAREATGLPHAATL</sequence>
<dbReference type="AlphaFoldDB" id="A0A9X1BMP7"/>
<keyword evidence="4 11" id="KW-0489">Methyltransferase</keyword>
<protein>
    <recommendedName>
        <fullName evidence="3">methylated-DNA--[protein]-cysteine S-methyltransferase</fullName>
        <ecNumber evidence="3">2.1.1.63</ecNumber>
    </recommendedName>
</protein>
<dbReference type="NCBIfam" id="TIGR00589">
    <property type="entry name" value="ogt"/>
    <property type="match status" value="1"/>
</dbReference>
<dbReference type="Proteomes" id="UP000643207">
    <property type="component" value="Unassembled WGS sequence"/>
</dbReference>
<dbReference type="SUPFAM" id="SSF53155">
    <property type="entry name" value="Methylated DNA-protein cysteine methyltransferase domain"/>
    <property type="match status" value="1"/>
</dbReference>
<evidence type="ECO:0000256" key="7">
    <source>
        <dbReference type="ARBA" id="ARBA00023204"/>
    </source>
</evidence>
<reference evidence="11 12" key="1">
    <citation type="submission" date="2021-01" db="EMBL/GenBank/DDBJ databases">
        <title>Piscinibacter sp. Jin2 Genome sequencing and assembly.</title>
        <authorList>
            <person name="Kim I."/>
        </authorList>
    </citation>
    <scope>NUCLEOTIDE SEQUENCE [LARGE SCALE GENOMIC DNA]</scope>
    <source>
        <strain evidence="11 12">Jin2</strain>
    </source>
</reference>
<evidence type="ECO:0000256" key="4">
    <source>
        <dbReference type="ARBA" id="ARBA00022603"/>
    </source>
</evidence>
<keyword evidence="6" id="KW-0227">DNA damage</keyword>
<dbReference type="SUPFAM" id="SSF46767">
    <property type="entry name" value="Methylated DNA-protein cysteine methyltransferase, C-terminal domain"/>
    <property type="match status" value="1"/>
</dbReference>